<dbReference type="PANTHER" id="PTHR43433">
    <property type="entry name" value="HYDROLASE, ALPHA/BETA FOLD FAMILY PROTEIN"/>
    <property type="match status" value="1"/>
</dbReference>
<dbReference type="AlphaFoldDB" id="A0A855SAC0"/>
<feature type="domain" description="AB hydrolase-1" evidence="1">
    <location>
        <begin position="38"/>
        <end position="135"/>
    </location>
</feature>
<dbReference type="RefSeq" id="WP_052956288.1">
    <property type="nucleotide sequence ID" value="NZ_JZSV01000006.1"/>
</dbReference>
<dbReference type="InterPro" id="IPR000073">
    <property type="entry name" value="AB_hydrolase_1"/>
</dbReference>
<name>A0A855SAC0_PHOAN</name>
<gene>
    <name evidence="2" type="ORF">C0W41_19195</name>
</gene>
<keyword evidence="2" id="KW-0378">Hydrolase</keyword>
<protein>
    <submittedName>
        <fullName evidence="2">Alpha/beta hydrolase</fullName>
    </submittedName>
</protein>
<dbReference type="SUPFAM" id="SSF53474">
    <property type="entry name" value="alpha/beta-Hydrolases"/>
    <property type="match status" value="1"/>
</dbReference>
<dbReference type="Gene3D" id="3.40.50.1820">
    <property type="entry name" value="alpha/beta hydrolase"/>
    <property type="match status" value="1"/>
</dbReference>
<dbReference type="InterPro" id="IPR029058">
    <property type="entry name" value="AB_hydrolase_fold"/>
</dbReference>
<evidence type="ECO:0000313" key="2">
    <source>
        <dbReference type="EMBL" id="PSX05005.1"/>
    </source>
</evidence>
<accession>A0A855SAC0</accession>
<dbReference type="PANTHER" id="PTHR43433:SF1">
    <property type="entry name" value="BLL5160 PROTEIN"/>
    <property type="match status" value="1"/>
</dbReference>
<comment type="caution">
    <text evidence="2">The sequence shown here is derived from an EMBL/GenBank/DDBJ whole genome shotgun (WGS) entry which is preliminary data.</text>
</comment>
<evidence type="ECO:0000313" key="3">
    <source>
        <dbReference type="Proteomes" id="UP000241440"/>
    </source>
</evidence>
<sequence length="248" mass="28112">MMISATGIEYCYIKHHSTTDCVVNNTGANVTIEDNRWLQDELAKRYSVLLFNRGGYGRSSLNTKVRTPEVVSQELHSLLIELDIKNAILLGPSLGGLYGRYFNYKYPNLVKALVAVDSPISFIFEKIEARLPKDIKQLVQQELSLLKPINPVVDSELLEVTKLEFTDFSYHQKPVLNFYNTYLGDDAEFVSQLIVDVAKQEAEKEGCVRLAFSATGHDIISNDLDFFLATFHRFIDDINSDSKFSITQ</sequence>
<evidence type="ECO:0000259" key="1">
    <source>
        <dbReference type="Pfam" id="PF00561"/>
    </source>
</evidence>
<dbReference type="Pfam" id="PF00561">
    <property type="entry name" value="Abhydrolase_1"/>
    <property type="match status" value="1"/>
</dbReference>
<dbReference type="InterPro" id="IPR050471">
    <property type="entry name" value="AB_hydrolase"/>
</dbReference>
<dbReference type="Proteomes" id="UP000241440">
    <property type="component" value="Unassembled WGS sequence"/>
</dbReference>
<proteinExistence type="predicted"/>
<dbReference type="GeneID" id="61228897"/>
<dbReference type="EMBL" id="PYOY01000014">
    <property type="protein sequence ID" value="PSX05005.1"/>
    <property type="molecule type" value="Genomic_DNA"/>
</dbReference>
<reference evidence="2 3" key="1">
    <citation type="submission" date="2018-01" db="EMBL/GenBank/DDBJ databases">
        <title>Whole genome sequencing of Histamine producing bacteria.</title>
        <authorList>
            <person name="Butler K."/>
        </authorList>
    </citation>
    <scope>NUCLEOTIDE SEQUENCE [LARGE SCALE GENOMIC DNA]</scope>
    <source>
        <strain evidence="2 3">A2-1</strain>
    </source>
</reference>
<dbReference type="GO" id="GO:0016787">
    <property type="term" value="F:hydrolase activity"/>
    <property type="evidence" value="ECO:0007669"/>
    <property type="project" value="UniProtKB-KW"/>
</dbReference>
<organism evidence="2 3">
    <name type="scientific">Photobacterium angustum</name>
    <dbReference type="NCBI Taxonomy" id="661"/>
    <lineage>
        <taxon>Bacteria</taxon>
        <taxon>Pseudomonadati</taxon>
        <taxon>Pseudomonadota</taxon>
        <taxon>Gammaproteobacteria</taxon>
        <taxon>Vibrionales</taxon>
        <taxon>Vibrionaceae</taxon>
        <taxon>Photobacterium</taxon>
    </lineage>
</organism>